<name>A0ABW2U4U0_9BACT</name>
<dbReference type="RefSeq" id="WP_380203764.1">
    <property type="nucleotide sequence ID" value="NZ_JBHTEK010000001.1"/>
</dbReference>
<gene>
    <name evidence="1" type="ORF">ACFQT0_14505</name>
</gene>
<accession>A0ABW2U4U0</accession>
<protein>
    <submittedName>
        <fullName evidence="1">Uncharacterized protein</fullName>
    </submittedName>
</protein>
<dbReference type="Proteomes" id="UP001596513">
    <property type="component" value="Unassembled WGS sequence"/>
</dbReference>
<reference evidence="2" key="1">
    <citation type="journal article" date="2019" name="Int. J. Syst. Evol. Microbiol.">
        <title>The Global Catalogue of Microorganisms (GCM) 10K type strain sequencing project: providing services to taxonomists for standard genome sequencing and annotation.</title>
        <authorList>
            <consortium name="The Broad Institute Genomics Platform"/>
            <consortium name="The Broad Institute Genome Sequencing Center for Infectious Disease"/>
            <person name="Wu L."/>
            <person name="Ma J."/>
        </authorList>
    </citation>
    <scope>NUCLEOTIDE SEQUENCE [LARGE SCALE GENOMIC DNA]</scope>
    <source>
        <strain evidence="2">JCM 19635</strain>
    </source>
</reference>
<evidence type="ECO:0000313" key="2">
    <source>
        <dbReference type="Proteomes" id="UP001596513"/>
    </source>
</evidence>
<organism evidence="1 2">
    <name type="scientific">Hymenobacter humi</name>
    <dbReference type="NCBI Taxonomy" id="1411620"/>
    <lineage>
        <taxon>Bacteria</taxon>
        <taxon>Pseudomonadati</taxon>
        <taxon>Bacteroidota</taxon>
        <taxon>Cytophagia</taxon>
        <taxon>Cytophagales</taxon>
        <taxon>Hymenobacteraceae</taxon>
        <taxon>Hymenobacter</taxon>
    </lineage>
</organism>
<evidence type="ECO:0000313" key="1">
    <source>
        <dbReference type="EMBL" id="MFC7668447.1"/>
    </source>
</evidence>
<dbReference type="EMBL" id="JBHTEK010000001">
    <property type="protein sequence ID" value="MFC7668447.1"/>
    <property type="molecule type" value="Genomic_DNA"/>
</dbReference>
<proteinExistence type="predicted"/>
<sequence>MPMYSFSRNELNGIATLNLNVLPAKGSRQVVTSLTLQRFERYLKLEPSITVVLPHSAYDAPQQQVKVALTSVEDQDRGLTNILTAEYGVRGGNALQTWGANVELNQLDKLPEGDALTGSALLLRANATYERFYSPKKRVSARLFGGRFLTQSANNAFVMGLSGSPDYRRQTAFLDRQQISNTFTAQVHQTDNRDGAFKAYVPASSSKWLSTLNLQADLPVTNLAVFADFGATAERNLLESGSSQRLYYDAGLVLPLVRNFFELYLPVAGSQYESGLPNSGRDLFNRVRFVLNLNQANPFQLLDKKLAQ</sequence>
<keyword evidence="2" id="KW-1185">Reference proteome</keyword>
<comment type="caution">
    <text evidence="1">The sequence shown here is derived from an EMBL/GenBank/DDBJ whole genome shotgun (WGS) entry which is preliminary data.</text>
</comment>